<organism evidence="2 3">
    <name type="scientific">Ignelater luminosus</name>
    <name type="common">Cucubano</name>
    <name type="synonym">Pyrophorus luminosus</name>
    <dbReference type="NCBI Taxonomy" id="2038154"/>
    <lineage>
        <taxon>Eukaryota</taxon>
        <taxon>Metazoa</taxon>
        <taxon>Ecdysozoa</taxon>
        <taxon>Arthropoda</taxon>
        <taxon>Hexapoda</taxon>
        <taxon>Insecta</taxon>
        <taxon>Pterygota</taxon>
        <taxon>Neoptera</taxon>
        <taxon>Endopterygota</taxon>
        <taxon>Coleoptera</taxon>
        <taxon>Polyphaga</taxon>
        <taxon>Elateriformia</taxon>
        <taxon>Elateroidea</taxon>
        <taxon>Elateridae</taxon>
        <taxon>Agrypninae</taxon>
        <taxon>Pyrophorini</taxon>
        <taxon>Ignelater</taxon>
    </lineage>
</organism>
<reference evidence="2" key="1">
    <citation type="submission" date="2019-08" db="EMBL/GenBank/DDBJ databases">
        <title>The genome of the North American firefly Photinus pyralis.</title>
        <authorList>
            <consortium name="Photinus pyralis genome working group"/>
            <person name="Fallon T.R."/>
            <person name="Sander Lower S.E."/>
            <person name="Weng J.-K."/>
        </authorList>
    </citation>
    <scope>NUCLEOTIDE SEQUENCE</scope>
    <source>
        <strain evidence="2">TRF0915ILg1</strain>
        <tissue evidence="2">Whole body</tissue>
    </source>
</reference>
<evidence type="ECO:0000313" key="2">
    <source>
        <dbReference type="EMBL" id="KAF2885137.1"/>
    </source>
</evidence>
<dbReference type="EMBL" id="VTPC01090028">
    <property type="protein sequence ID" value="KAF2885137.1"/>
    <property type="molecule type" value="Genomic_DNA"/>
</dbReference>
<feature type="compositionally biased region" description="Basic and acidic residues" evidence="1">
    <location>
        <begin position="80"/>
        <end position="95"/>
    </location>
</feature>
<protein>
    <submittedName>
        <fullName evidence="2">Uncharacterized protein</fullName>
    </submittedName>
</protein>
<accession>A0A8K0CH45</accession>
<sequence length="137" mass="16197">MRKINIIIKSKDFPENAEEETVQEFLEKKIDVKTKLSEIQHVGAGKEDTKIKNKENEMGNERTERGRTSKQIRKRSKPKLTNEGETKNIETEWNKFKRNLIDSAGKTIGRSDRERRKEWIDDEWKNATKEKNNARPK</sequence>
<comment type="caution">
    <text evidence="2">The sequence shown here is derived from an EMBL/GenBank/DDBJ whole genome shotgun (WGS) entry which is preliminary data.</text>
</comment>
<dbReference type="OrthoDB" id="6781307at2759"/>
<evidence type="ECO:0000256" key="1">
    <source>
        <dbReference type="SAM" id="MobiDB-lite"/>
    </source>
</evidence>
<dbReference type="Proteomes" id="UP000801492">
    <property type="component" value="Unassembled WGS sequence"/>
</dbReference>
<feature type="compositionally biased region" description="Basic and acidic residues" evidence="1">
    <location>
        <begin position="109"/>
        <end position="137"/>
    </location>
</feature>
<feature type="compositionally biased region" description="Basic residues" evidence="1">
    <location>
        <begin position="68"/>
        <end position="78"/>
    </location>
</feature>
<proteinExistence type="predicted"/>
<gene>
    <name evidence="2" type="ORF">ILUMI_21039</name>
</gene>
<feature type="region of interest" description="Disordered" evidence="1">
    <location>
        <begin position="41"/>
        <end position="137"/>
    </location>
</feature>
<dbReference type="AlphaFoldDB" id="A0A8K0CH45"/>
<evidence type="ECO:0000313" key="3">
    <source>
        <dbReference type="Proteomes" id="UP000801492"/>
    </source>
</evidence>
<keyword evidence="3" id="KW-1185">Reference proteome</keyword>
<feature type="compositionally biased region" description="Basic and acidic residues" evidence="1">
    <location>
        <begin position="41"/>
        <end position="67"/>
    </location>
</feature>
<name>A0A8K0CH45_IGNLU</name>